<dbReference type="OrthoDB" id="6730379at2759"/>
<dbReference type="GO" id="GO:0022857">
    <property type="term" value="F:transmembrane transporter activity"/>
    <property type="evidence" value="ECO:0007669"/>
    <property type="project" value="TreeGrafter"/>
</dbReference>
<feature type="transmembrane region" description="Helical" evidence="6">
    <location>
        <begin position="68"/>
        <end position="85"/>
    </location>
</feature>
<comment type="caution">
    <text evidence="7">The sequence shown here is derived from an EMBL/GenBank/DDBJ whole genome shotgun (WGS) entry which is preliminary data.</text>
</comment>
<dbReference type="GO" id="GO:0016020">
    <property type="term" value="C:membrane"/>
    <property type="evidence" value="ECO:0007669"/>
    <property type="project" value="UniProtKB-SubCell"/>
</dbReference>
<dbReference type="InterPro" id="IPR036259">
    <property type="entry name" value="MFS_trans_sf"/>
</dbReference>
<dbReference type="PANTHER" id="PTHR43791">
    <property type="entry name" value="PERMEASE-RELATED"/>
    <property type="match status" value="1"/>
</dbReference>
<evidence type="ECO:0000256" key="5">
    <source>
        <dbReference type="ARBA" id="ARBA00023136"/>
    </source>
</evidence>
<dbReference type="EMBL" id="CBTN010000012">
    <property type="protein sequence ID" value="CDH52324.1"/>
    <property type="molecule type" value="Genomic_DNA"/>
</dbReference>
<dbReference type="AlphaFoldDB" id="A0A068RQN2"/>
<dbReference type="PANTHER" id="PTHR43791:SF97">
    <property type="entry name" value="ALLANTOATE TRANSPORTER, PUTATIVE (AFU_ORTHOLOGUE AFUA_1G14700)-RELATED"/>
    <property type="match status" value="1"/>
</dbReference>
<feature type="transmembrane region" description="Helical" evidence="6">
    <location>
        <begin position="105"/>
        <end position="123"/>
    </location>
</feature>
<protein>
    <submittedName>
        <fullName evidence="7">Mfs allantoate transporter</fullName>
    </submittedName>
</protein>
<keyword evidence="8" id="KW-1185">Reference proteome</keyword>
<evidence type="ECO:0000256" key="1">
    <source>
        <dbReference type="ARBA" id="ARBA00004141"/>
    </source>
</evidence>
<proteinExistence type="predicted"/>
<dbReference type="Gene3D" id="1.20.1250.20">
    <property type="entry name" value="MFS general substrate transporter like domains"/>
    <property type="match status" value="1"/>
</dbReference>
<organism evidence="7 8">
    <name type="scientific">Lichtheimia corymbifera JMRC:FSU:9682</name>
    <dbReference type="NCBI Taxonomy" id="1263082"/>
    <lineage>
        <taxon>Eukaryota</taxon>
        <taxon>Fungi</taxon>
        <taxon>Fungi incertae sedis</taxon>
        <taxon>Mucoromycota</taxon>
        <taxon>Mucoromycotina</taxon>
        <taxon>Mucoromycetes</taxon>
        <taxon>Mucorales</taxon>
        <taxon>Lichtheimiaceae</taxon>
        <taxon>Lichtheimia</taxon>
    </lineage>
</organism>
<evidence type="ECO:0000256" key="2">
    <source>
        <dbReference type="ARBA" id="ARBA00022448"/>
    </source>
</evidence>
<dbReference type="VEuPathDB" id="FungiDB:LCOR_03808.1"/>
<dbReference type="SUPFAM" id="SSF103473">
    <property type="entry name" value="MFS general substrate transporter"/>
    <property type="match status" value="1"/>
</dbReference>
<accession>A0A068RQN2</accession>
<gene>
    <name evidence="7" type="ORF">LCOR_03808.1</name>
</gene>
<comment type="subcellular location">
    <subcellularLocation>
        <location evidence="1">Membrane</location>
        <topology evidence="1">Multi-pass membrane protein</topology>
    </subcellularLocation>
</comment>
<name>A0A068RQN2_9FUNG</name>
<keyword evidence="2" id="KW-0813">Transport</keyword>
<keyword evidence="5 6" id="KW-0472">Membrane</keyword>
<evidence type="ECO:0000256" key="3">
    <source>
        <dbReference type="ARBA" id="ARBA00022692"/>
    </source>
</evidence>
<evidence type="ECO:0000256" key="6">
    <source>
        <dbReference type="SAM" id="Phobius"/>
    </source>
</evidence>
<evidence type="ECO:0000313" key="7">
    <source>
        <dbReference type="EMBL" id="CDH52324.1"/>
    </source>
</evidence>
<evidence type="ECO:0000256" key="4">
    <source>
        <dbReference type="ARBA" id="ARBA00022989"/>
    </source>
</evidence>
<sequence length="143" mass="16611">MLYNDRSATSQDNKNINGSDVELNTMEKRLSPSLYAVEAQYDHYDTSYGYSVDEPVKTAEERALVRKLDFYIMPIICILDFLQFLDKTTINYAALFNFKEDLNLTGFQYSFLGSIFYLGYLLYQRSYPTTFSCNASRWDATLV</sequence>
<evidence type="ECO:0000313" key="8">
    <source>
        <dbReference type="Proteomes" id="UP000027586"/>
    </source>
</evidence>
<keyword evidence="4 6" id="KW-1133">Transmembrane helix</keyword>
<dbReference type="Proteomes" id="UP000027586">
    <property type="component" value="Unassembled WGS sequence"/>
</dbReference>
<reference evidence="7" key="1">
    <citation type="submission" date="2013-08" db="EMBL/GenBank/DDBJ databases">
        <title>Gene expansion shapes genome architecture in the human pathogen Lichtheimia corymbifera: an evolutionary genomics analysis in the ancient terrestrial Mucorales (Mucoromycotina).</title>
        <authorList>
            <person name="Schwartze V.U."/>
            <person name="Winter S."/>
            <person name="Shelest E."/>
            <person name="Marcet-Houben M."/>
            <person name="Horn F."/>
            <person name="Wehner S."/>
            <person name="Hoffmann K."/>
            <person name="Riege K."/>
            <person name="Sammeth M."/>
            <person name="Nowrousian M."/>
            <person name="Valiante V."/>
            <person name="Linde J."/>
            <person name="Jacobsen I.D."/>
            <person name="Marz M."/>
            <person name="Brakhage A.A."/>
            <person name="Gabaldon T."/>
            <person name="Bocker S."/>
            <person name="Voigt K."/>
        </authorList>
    </citation>
    <scope>NUCLEOTIDE SEQUENCE [LARGE SCALE GENOMIC DNA]</scope>
    <source>
        <strain evidence="7">FSU 9682</strain>
    </source>
</reference>
<keyword evidence="3 6" id="KW-0812">Transmembrane</keyword>